<dbReference type="GO" id="GO:0042351">
    <property type="term" value="P:'de novo' GDP-L-fucose biosynthetic process"/>
    <property type="evidence" value="ECO:0007669"/>
    <property type="project" value="TreeGrafter"/>
</dbReference>
<dbReference type="InterPro" id="IPR036291">
    <property type="entry name" value="NAD(P)-bd_dom_sf"/>
</dbReference>
<dbReference type="EC" id="4.2.1.47" evidence="4"/>
<sequence length="315" mass="33763">MTRALITGVTGQDGSYLAELLLSKGYEVHGVTRDADEAVTTGVIAHELDLATDSAIAELIATVEPNEIYNLAALSSVYQSWQSPALTARLNGAVVAEMLAAVKVIHDRGKTDIRFVQASSAEIFGVPTESPQNEQTTVRPTSPYGAAKAYAHGLVGAYRTAGVAASSVILYNHESPRRPETFVTRKITAAAARISLGLQDTLELGNVDARRDWGWAPDYVDALVRTAQHLFADDFVIATGVSHSVREFVAAAFARAGVDDWQDRVRISDTLLRSGDAPLQSGDASKARQLLDWSPTLDFDGIVSAMVDHDLALLS</sequence>
<dbReference type="PANTHER" id="PTHR43715:SF1">
    <property type="entry name" value="GDP-MANNOSE 4,6 DEHYDRATASE"/>
    <property type="match status" value="1"/>
</dbReference>
<evidence type="ECO:0000256" key="3">
    <source>
        <dbReference type="ARBA" id="ARBA00009263"/>
    </source>
</evidence>
<evidence type="ECO:0000313" key="8">
    <source>
        <dbReference type="EMBL" id="TQO20781.1"/>
    </source>
</evidence>
<dbReference type="CDD" id="cd05260">
    <property type="entry name" value="GDP_MD_SDR_e"/>
    <property type="match status" value="1"/>
</dbReference>
<dbReference type="GO" id="GO:0008446">
    <property type="term" value="F:GDP-mannose 4,6-dehydratase activity"/>
    <property type="evidence" value="ECO:0007669"/>
    <property type="project" value="UniProtKB-EC"/>
</dbReference>
<comment type="similarity">
    <text evidence="3">Belongs to the NAD(P)-dependent epimerase/dehydratase family. GDP-mannose 4,6-dehydratase subfamily.</text>
</comment>
<evidence type="ECO:0000313" key="9">
    <source>
        <dbReference type="Proteomes" id="UP000316560"/>
    </source>
</evidence>
<dbReference type="OrthoDB" id="9779041at2"/>
<keyword evidence="9" id="KW-1185">Reference proteome</keyword>
<dbReference type="Gene3D" id="3.40.50.720">
    <property type="entry name" value="NAD(P)-binding Rossmann-like Domain"/>
    <property type="match status" value="1"/>
</dbReference>
<evidence type="ECO:0000256" key="4">
    <source>
        <dbReference type="ARBA" id="ARBA00011989"/>
    </source>
</evidence>
<evidence type="ECO:0000256" key="2">
    <source>
        <dbReference type="ARBA" id="ARBA00001937"/>
    </source>
</evidence>
<dbReference type="Gene3D" id="3.90.25.10">
    <property type="entry name" value="UDP-galactose 4-epimerase, domain 1"/>
    <property type="match status" value="1"/>
</dbReference>
<accession>A0A8H2PUQ9</accession>
<reference evidence="8 9" key="1">
    <citation type="submission" date="2019-06" db="EMBL/GenBank/DDBJ databases">
        <title>Sequencing the genomes of 1000 actinobacteria strains.</title>
        <authorList>
            <person name="Klenk H.-P."/>
        </authorList>
    </citation>
    <scope>NUCLEOTIDE SEQUENCE [LARGE SCALE GENOMIC DNA]</scope>
    <source>
        <strain evidence="8 9">DSM 21947</strain>
    </source>
</reference>
<comment type="function">
    <text evidence="6">Catalyzes the conversion of GDP-D-mannose to GDP-4-dehydro-6-deoxy-D-mannose.</text>
</comment>
<keyword evidence="5" id="KW-0456">Lyase</keyword>
<comment type="caution">
    <text evidence="8">The sequence shown here is derived from an EMBL/GenBank/DDBJ whole genome shotgun (WGS) entry which is preliminary data.</text>
</comment>
<evidence type="ECO:0000256" key="1">
    <source>
        <dbReference type="ARBA" id="ARBA00000188"/>
    </source>
</evidence>
<gene>
    <name evidence="8" type="ORF">FB472_2433</name>
</gene>
<evidence type="ECO:0000256" key="5">
    <source>
        <dbReference type="ARBA" id="ARBA00023239"/>
    </source>
</evidence>
<name>A0A8H2PUQ9_9MICO</name>
<proteinExistence type="inferred from homology"/>
<evidence type="ECO:0000256" key="6">
    <source>
        <dbReference type="ARBA" id="ARBA00059383"/>
    </source>
</evidence>
<dbReference type="Pfam" id="PF16363">
    <property type="entry name" value="GDP_Man_Dehyd"/>
    <property type="match status" value="1"/>
</dbReference>
<protein>
    <recommendedName>
        <fullName evidence="4">GDP-mannose 4,6-dehydratase</fullName>
        <ecNumber evidence="4">4.2.1.47</ecNumber>
    </recommendedName>
</protein>
<dbReference type="AlphaFoldDB" id="A0A8H2PUQ9"/>
<dbReference type="InterPro" id="IPR006368">
    <property type="entry name" value="GDP_Man_deHydtase"/>
</dbReference>
<organism evidence="8 9">
    <name type="scientific">Rhodoglobus vestalii</name>
    <dbReference type="NCBI Taxonomy" id="193384"/>
    <lineage>
        <taxon>Bacteria</taxon>
        <taxon>Bacillati</taxon>
        <taxon>Actinomycetota</taxon>
        <taxon>Actinomycetes</taxon>
        <taxon>Micrococcales</taxon>
        <taxon>Microbacteriaceae</taxon>
        <taxon>Rhodoglobus</taxon>
    </lineage>
</organism>
<dbReference type="PANTHER" id="PTHR43715">
    <property type="entry name" value="GDP-MANNOSE 4,6-DEHYDRATASE"/>
    <property type="match status" value="1"/>
</dbReference>
<comment type="cofactor">
    <cofactor evidence="2">
        <name>NADP(+)</name>
        <dbReference type="ChEBI" id="CHEBI:58349"/>
    </cofactor>
</comment>
<evidence type="ECO:0000259" key="7">
    <source>
        <dbReference type="Pfam" id="PF16363"/>
    </source>
</evidence>
<dbReference type="RefSeq" id="WP_141991046.1">
    <property type="nucleotide sequence ID" value="NZ_VFRA01000001.1"/>
</dbReference>
<dbReference type="SUPFAM" id="SSF51735">
    <property type="entry name" value="NAD(P)-binding Rossmann-fold domains"/>
    <property type="match status" value="1"/>
</dbReference>
<feature type="domain" description="NAD(P)-binding" evidence="7">
    <location>
        <begin position="5"/>
        <end position="306"/>
    </location>
</feature>
<comment type="catalytic activity">
    <reaction evidence="1">
        <text>GDP-alpha-D-mannose = GDP-4-dehydro-alpha-D-rhamnose + H2O</text>
        <dbReference type="Rhea" id="RHEA:23820"/>
        <dbReference type="ChEBI" id="CHEBI:15377"/>
        <dbReference type="ChEBI" id="CHEBI:57527"/>
        <dbReference type="ChEBI" id="CHEBI:57964"/>
        <dbReference type="EC" id="4.2.1.47"/>
    </reaction>
</comment>
<dbReference type="InterPro" id="IPR016040">
    <property type="entry name" value="NAD(P)-bd_dom"/>
</dbReference>
<dbReference type="Proteomes" id="UP000316560">
    <property type="component" value="Unassembled WGS sequence"/>
</dbReference>
<dbReference type="EMBL" id="VFRA01000001">
    <property type="protein sequence ID" value="TQO20781.1"/>
    <property type="molecule type" value="Genomic_DNA"/>
</dbReference>
<dbReference type="FunFam" id="3.40.50.720:FF:000924">
    <property type="entry name" value="GDP-mannose 4,6 dehydratase"/>
    <property type="match status" value="1"/>
</dbReference>